<proteinExistence type="predicted"/>
<accession>A0A8X6MH47</accession>
<reference evidence="2" key="1">
    <citation type="submission" date="2020-08" db="EMBL/GenBank/DDBJ databases">
        <title>Multicomponent nature underlies the extraordinary mechanical properties of spider dragline silk.</title>
        <authorList>
            <person name="Kono N."/>
            <person name="Nakamura H."/>
            <person name="Mori M."/>
            <person name="Yoshida Y."/>
            <person name="Ohtoshi R."/>
            <person name="Malay A.D."/>
            <person name="Moran D.A.P."/>
            <person name="Tomita M."/>
            <person name="Numata K."/>
            <person name="Arakawa K."/>
        </authorList>
    </citation>
    <scope>NUCLEOTIDE SEQUENCE</scope>
</reference>
<keyword evidence="3" id="KW-1185">Reference proteome</keyword>
<dbReference type="EMBL" id="BMAV01026731">
    <property type="protein sequence ID" value="GFS52837.1"/>
    <property type="molecule type" value="Genomic_DNA"/>
</dbReference>
<dbReference type="AlphaFoldDB" id="A0A8X6MH47"/>
<feature type="region of interest" description="Disordered" evidence="1">
    <location>
        <begin position="445"/>
        <end position="543"/>
    </location>
</feature>
<feature type="region of interest" description="Disordered" evidence="1">
    <location>
        <begin position="653"/>
        <end position="707"/>
    </location>
</feature>
<feature type="compositionally biased region" description="Basic residues" evidence="1">
    <location>
        <begin position="499"/>
        <end position="511"/>
    </location>
</feature>
<feature type="region of interest" description="Disordered" evidence="1">
    <location>
        <begin position="144"/>
        <end position="185"/>
    </location>
</feature>
<evidence type="ECO:0000256" key="1">
    <source>
        <dbReference type="SAM" id="MobiDB-lite"/>
    </source>
</evidence>
<protein>
    <submittedName>
        <fullName evidence="2">Uncharacterized protein</fullName>
    </submittedName>
</protein>
<feature type="compositionally biased region" description="Polar residues" evidence="1">
    <location>
        <begin position="445"/>
        <end position="454"/>
    </location>
</feature>
<evidence type="ECO:0000313" key="2">
    <source>
        <dbReference type="EMBL" id="GFS52837.1"/>
    </source>
</evidence>
<feature type="compositionally biased region" description="Basic and acidic residues" evidence="1">
    <location>
        <begin position="157"/>
        <end position="175"/>
    </location>
</feature>
<dbReference type="Proteomes" id="UP000886998">
    <property type="component" value="Unassembled WGS sequence"/>
</dbReference>
<organism evidence="2 3">
    <name type="scientific">Trichonephila inaurata madagascariensis</name>
    <dbReference type="NCBI Taxonomy" id="2747483"/>
    <lineage>
        <taxon>Eukaryota</taxon>
        <taxon>Metazoa</taxon>
        <taxon>Ecdysozoa</taxon>
        <taxon>Arthropoda</taxon>
        <taxon>Chelicerata</taxon>
        <taxon>Arachnida</taxon>
        <taxon>Araneae</taxon>
        <taxon>Araneomorphae</taxon>
        <taxon>Entelegynae</taxon>
        <taxon>Araneoidea</taxon>
        <taxon>Nephilidae</taxon>
        <taxon>Trichonephila</taxon>
        <taxon>Trichonephila inaurata</taxon>
    </lineage>
</organism>
<sequence>MTPQPLNVQKGSLSAAFEDTEDSLTIDPESEIAKKQMSALLIVAAQKYFERRDFTELYKTLLVAIGLNPSHFKSPVAMDAFKVVRYIYRKTRDPQSSFLLAPTHQKVLNEFFKKEGSVHRKFVLPPNYEDDPASVAARISLSTQMKQNKRHHPMRSKSSEDLQRESRNRDIHMQKSDPYQLPIPIRKNDLNQGLSLPDVVAHPRRTRIPFITDDDDDITSDNPNQPFQIPRITANPDVVAHPRKTKIPFINDDDGIVPANRMVSNLNKSPAFGLVSSDSNTLRSSEKQSISIDWSPNQQYVCEKPKNTRIPFLERSVLEIGRNPDVSIDFTNRSGLYKSHTDQRVIDVDTITGPGNFELKKFSSAYSFPNQPHGTGMVTNKTNQDTSIYSTPGQQSGTWMTNLNRGTTVDPKPWQQGGRVIPNHRVVPVFCTGIHELIKTETTINASNKSPTDSSSKELRGVGTSKTNKKRDSTRNQRRGSKSQKSSFHYEDSVDCRSNQRRNSTKFKSCRNRVISISKPYEIRNSTKRPSAADESSRPGSWMSNWTRQVSINSTLYKERDCKNQASSSDLEVISVNCVPNEHSRPRMRNSGENEDIWIPHTSDSRRELEDDDVICLYQKRGFSKSRSYRSDDRNRSVCYTCGQSKLSGSNYRGCNVDKRRRSRSPNPDKRRSRSRSSDYRRKQLGSRSHFSSRDRRRNSKSRAPNDLCSRRMFASQFF</sequence>
<evidence type="ECO:0000313" key="3">
    <source>
        <dbReference type="Proteomes" id="UP000886998"/>
    </source>
</evidence>
<comment type="caution">
    <text evidence="2">The sequence shown here is derived from an EMBL/GenBank/DDBJ whole genome shotgun (WGS) entry which is preliminary data.</text>
</comment>
<gene>
    <name evidence="2" type="ORF">TNIN_364951</name>
</gene>
<name>A0A8X6MH47_9ARAC</name>